<accession>A0A225DR31</accession>
<dbReference type="RefSeq" id="WP_261341150.1">
    <property type="nucleotide sequence ID" value="NZ_NIDE01000004.1"/>
</dbReference>
<protein>
    <submittedName>
        <fullName evidence="1">Uncharacterized protein</fullName>
    </submittedName>
</protein>
<dbReference type="Proteomes" id="UP000214646">
    <property type="component" value="Unassembled WGS sequence"/>
</dbReference>
<name>A0A225DR31_9BACT</name>
<dbReference type="AlphaFoldDB" id="A0A225DR31"/>
<evidence type="ECO:0000313" key="2">
    <source>
        <dbReference type="Proteomes" id="UP000214646"/>
    </source>
</evidence>
<proteinExistence type="predicted"/>
<comment type="caution">
    <text evidence="1">The sequence shown here is derived from an EMBL/GenBank/DDBJ whole genome shotgun (WGS) entry which is preliminary data.</text>
</comment>
<evidence type="ECO:0000313" key="1">
    <source>
        <dbReference type="EMBL" id="OWK43852.1"/>
    </source>
</evidence>
<organism evidence="1 2">
    <name type="scientific">Fimbriiglobus ruber</name>
    <dbReference type="NCBI Taxonomy" id="1908690"/>
    <lineage>
        <taxon>Bacteria</taxon>
        <taxon>Pseudomonadati</taxon>
        <taxon>Planctomycetota</taxon>
        <taxon>Planctomycetia</taxon>
        <taxon>Gemmatales</taxon>
        <taxon>Gemmataceae</taxon>
        <taxon>Fimbriiglobus</taxon>
    </lineage>
</organism>
<reference evidence="2" key="1">
    <citation type="submission" date="2017-06" db="EMBL/GenBank/DDBJ databases">
        <title>Genome analysis of Fimbriiglobus ruber SP5, the first member of the order Planctomycetales with confirmed chitinolytic capability.</title>
        <authorList>
            <person name="Ravin N.V."/>
            <person name="Rakitin A.L."/>
            <person name="Ivanova A.A."/>
            <person name="Beletsky A.V."/>
            <person name="Kulichevskaya I.S."/>
            <person name="Mardanov A.V."/>
            <person name="Dedysh S.N."/>
        </authorList>
    </citation>
    <scope>NUCLEOTIDE SEQUENCE [LARGE SCALE GENOMIC DNA]</scope>
    <source>
        <strain evidence="2">SP5</strain>
    </source>
</reference>
<gene>
    <name evidence="1" type="ORF">FRUB_03451</name>
</gene>
<keyword evidence="2" id="KW-1185">Reference proteome</keyword>
<sequence length="40" mass="4283">MQRLWIHHVLPAAFCAVPVLAAALLFAAIPRTPAGTTWNG</sequence>
<dbReference type="EMBL" id="NIDE01000004">
    <property type="protein sequence ID" value="OWK43852.1"/>
    <property type="molecule type" value="Genomic_DNA"/>
</dbReference>